<dbReference type="EC" id="2.4.1.115" evidence="3"/>
<dbReference type="GO" id="GO:0047213">
    <property type="term" value="F:anthocyanidin 3-O-glucosyltransferase activity"/>
    <property type="evidence" value="ECO:0007669"/>
    <property type="project" value="UniProtKB-EC"/>
</dbReference>
<sequence>MMEKIAFKQSRVHQVFMQSHLQNFIENINLLNSNEQVTLVIADISVGWALEVAGKMGIQRAAFVPNGVGNLAMIPHNPMLIEAGIIDDYGIPMKDEFICLSNEIPAWNTNELFNNLQQAQFNELALGLETLGQPFLWVVQFLRMECLWNFSDGFLNRVGKYGKIVEWAPQEKVLAHPSTACFFTHCGWNSTMKGLNMGVPFLCWPYCADQFHNRSYICETWKVGLGLIPDDNGIVNRHEIKTKLEKLVYDKDIQANSLKLKEMARKSTSEGGSSFKNFIRFVEQINL</sequence>
<comment type="similarity">
    <text evidence="2">Belongs to the UDP-glycosyltransferase family.</text>
</comment>
<dbReference type="Proteomes" id="UP000467840">
    <property type="component" value="Chromosome 2"/>
</dbReference>
<dbReference type="Gene3D" id="3.40.50.2000">
    <property type="entry name" value="Glycogen Phosphorylase B"/>
    <property type="match status" value="2"/>
</dbReference>
<evidence type="ECO:0000313" key="7">
    <source>
        <dbReference type="Proteomes" id="UP000467840"/>
    </source>
</evidence>
<evidence type="ECO:0000256" key="4">
    <source>
        <dbReference type="ARBA" id="ARBA00022679"/>
    </source>
</evidence>
<evidence type="ECO:0000256" key="5">
    <source>
        <dbReference type="ARBA" id="ARBA00047606"/>
    </source>
</evidence>
<dbReference type="PANTHER" id="PTHR48045">
    <property type="entry name" value="UDP-GLYCOSYLTRANSFERASE 72B1"/>
    <property type="match status" value="1"/>
</dbReference>
<dbReference type="FunFam" id="3.40.50.2000:FF:000056">
    <property type="entry name" value="Glycosyltransferase"/>
    <property type="match status" value="1"/>
</dbReference>
<protein>
    <recommendedName>
        <fullName evidence="3">anthocyanidin 3-O-glucosyltransferase</fullName>
        <ecNumber evidence="3">2.4.1.115</ecNumber>
    </recommendedName>
</protein>
<dbReference type="Pfam" id="PF00201">
    <property type="entry name" value="UDPGT"/>
    <property type="match status" value="1"/>
</dbReference>
<dbReference type="InterPro" id="IPR002213">
    <property type="entry name" value="UDP_glucos_trans"/>
</dbReference>
<evidence type="ECO:0000256" key="1">
    <source>
        <dbReference type="ARBA" id="ARBA00004935"/>
    </source>
</evidence>
<dbReference type="AlphaFoldDB" id="A0A6A6KMP9"/>
<proteinExistence type="inferred from homology"/>
<comment type="pathway">
    <text evidence="1">Pigment biosynthesis; anthocyanin biosynthesis.</text>
</comment>
<keyword evidence="4" id="KW-0808">Transferase</keyword>
<keyword evidence="7" id="KW-1185">Reference proteome</keyword>
<evidence type="ECO:0000256" key="2">
    <source>
        <dbReference type="ARBA" id="ARBA00009995"/>
    </source>
</evidence>
<evidence type="ECO:0000256" key="3">
    <source>
        <dbReference type="ARBA" id="ARBA00012585"/>
    </source>
</evidence>
<name>A0A6A6KMP9_HEVBR</name>
<dbReference type="CDD" id="cd03784">
    <property type="entry name" value="GT1_Gtf-like"/>
    <property type="match status" value="1"/>
</dbReference>
<reference evidence="6 7" key="1">
    <citation type="journal article" date="2020" name="Mol. Plant">
        <title>The Chromosome-Based Rubber Tree Genome Provides New Insights into Spurge Genome Evolution and Rubber Biosynthesis.</title>
        <authorList>
            <person name="Liu J."/>
            <person name="Shi C."/>
            <person name="Shi C.C."/>
            <person name="Li W."/>
            <person name="Zhang Q.J."/>
            <person name="Zhang Y."/>
            <person name="Li K."/>
            <person name="Lu H.F."/>
            <person name="Shi C."/>
            <person name="Zhu S.T."/>
            <person name="Xiao Z.Y."/>
            <person name="Nan H."/>
            <person name="Yue Y."/>
            <person name="Zhu X.G."/>
            <person name="Wu Y."/>
            <person name="Hong X.N."/>
            <person name="Fan G.Y."/>
            <person name="Tong Y."/>
            <person name="Zhang D."/>
            <person name="Mao C.L."/>
            <person name="Liu Y.L."/>
            <person name="Hao S.J."/>
            <person name="Liu W.Q."/>
            <person name="Lv M.Q."/>
            <person name="Zhang H.B."/>
            <person name="Liu Y."/>
            <person name="Hu-Tang G.R."/>
            <person name="Wang J.P."/>
            <person name="Wang J.H."/>
            <person name="Sun Y.H."/>
            <person name="Ni S.B."/>
            <person name="Chen W.B."/>
            <person name="Zhang X.C."/>
            <person name="Jiao Y.N."/>
            <person name="Eichler E.E."/>
            <person name="Li G.H."/>
            <person name="Liu X."/>
            <person name="Gao L.Z."/>
        </authorList>
    </citation>
    <scope>NUCLEOTIDE SEQUENCE [LARGE SCALE GENOMIC DNA]</scope>
    <source>
        <strain evidence="7">cv. GT1</strain>
        <tissue evidence="6">Leaf</tissue>
    </source>
</reference>
<comment type="caution">
    <text evidence="6">The sequence shown here is derived from an EMBL/GenBank/DDBJ whole genome shotgun (WGS) entry which is preliminary data.</text>
</comment>
<comment type="catalytic activity">
    <reaction evidence="5">
        <text>an anthocyanidin + UDP-alpha-D-glucose + H(+) = an anthocyanidin 3-O-beta-D-glucoside + UDP</text>
        <dbReference type="Rhea" id="RHEA:20093"/>
        <dbReference type="ChEBI" id="CHEBI:15378"/>
        <dbReference type="ChEBI" id="CHEBI:16307"/>
        <dbReference type="ChEBI" id="CHEBI:58223"/>
        <dbReference type="ChEBI" id="CHEBI:58885"/>
        <dbReference type="ChEBI" id="CHEBI:143576"/>
        <dbReference type="EC" id="2.4.1.115"/>
    </reaction>
</comment>
<gene>
    <name evidence="6" type="ORF">GH714_005122</name>
</gene>
<organism evidence="6 7">
    <name type="scientific">Hevea brasiliensis</name>
    <name type="common">Para rubber tree</name>
    <name type="synonym">Siphonia brasiliensis</name>
    <dbReference type="NCBI Taxonomy" id="3981"/>
    <lineage>
        <taxon>Eukaryota</taxon>
        <taxon>Viridiplantae</taxon>
        <taxon>Streptophyta</taxon>
        <taxon>Embryophyta</taxon>
        <taxon>Tracheophyta</taxon>
        <taxon>Spermatophyta</taxon>
        <taxon>Magnoliopsida</taxon>
        <taxon>eudicotyledons</taxon>
        <taxon>Gunneridae</taxon>
        <taxon>Pentapetalae</taxon>
        <taxon>rosids</taxon>
        <taxon>fabids</taxon>
        <taxon>Malpighiales</taxon>
        <taxon>Euphorbiaceae</taxon>
        <taxon>Crotonoideae</taxon>
        <taxon>Micrandreae</taxon>
        <taxon>Hevea</taxon>
    </lineage>
</organism>
<dbReference type="PANTHER" id="PTHR48045:SF21">
    <property type="entry name" value="UDP-GLYCOSYLTRANSFERASE 83A1"/>
    <property type="match status" value="1"/>
</dbReference>
<accession>A0A6A6KMP9</accession>
<evidence type="ECO:0000313" key="6">
    <source>
        <dbReference type="EMBL" id="KAF2290240.1"/>
    </source>
</evidence>
<dbReference type="EMBL" id="JAAGAX010000015">
    <property type="protein sequence ID" value="KAF2290240.1"/>
    <property type="molecule type" value="Genomic_DNA"/>
</dbReference>
<dbReference type="SUPFAM" id="SSF53756">
    <property type="entry name" value="UDP-Glycosyltransferase/glycogen phosphorylase"/>
    <property type="match status" value="1"/>
</dbReference>